<name>A0A8E1UQA8_9BACT</name>
<comment type="caution">
    <text evidence="1">The sequence shown here is derived from an EMBL/GenBank/DDBJ whole genome shotgun (WGS) entry which is preliminary data.</text>
</comment>
<dbReference type="EMBL" id="LFQU01000010">
    <property type="protein sequence ID" value="KOO68705.1"/>
    <property type="molecule type" value="Genomic_DNA"/>
</dbReference>
<organism evidence="1 2">
    <name type="scientific">Xylanibacter rarus</name>
    <dbReference type="NCBI Taxonomy" id="1676614"/>
    <lineage>
        <taxon>Bacteria</taxon>
        <taxon>Pseudomonadati</taxon>
        <taxon>Bacteroidota</taxon>
        <taxon>Bacteroidia</taxon>
        <taxon>Bacteroidales</taxon>
        <taxon>Prevotellaceae</taxon>
        <taxon>Xylanibacter</taxon>
    </lineage>
</organism>
<dbReference type="Proteomes" id="UP000036951">
    <property type="component" value="Unassembled WGS sequence"/>
</dbReference>
<evidence type="ECO:0000313" key="1">
    <source>
        <dbReference type="EMBL" id="KOO68705.1"/>
    </source>
</evidence>
<gene>
    <name evidence="1" type="ORF">ACU52_06825</name>
</gene>
<reference evidence="1 2" key="1">
    <citation type="submission" date="2015-06" db="EMBL/GenBank/DDBJ databases">
        <title>Prevotella sp. 109, sp. nov., a novel member of the family Prevotellaceae isolated from human faeces.</title>
        <authorList>
            <person name="Shkoporov A.N."/>
            <person name="Chaplin A.V."/>
            <person name="Kafarskaia L.I."/>
            <person name="Efimov B.A."/>
        </authorList>
    </citation>
    <scope>NUCLEOTIDE SEQUENCE [LARGE SCALE GENOMIC DNA]</scope>
    <source>
        <strain evidence="1 2">109</strain>
    </source>
</reference>
<sequence length="260" mass="29291">MACVLCLVSCDEENDFISGPTASSTMISGVARTADGTPLAGVKVSVDYNESVWLGQQTTRHKAEGITDKDGNYRLYFELRDDELQDNGNDASASRNFYLIFDLSSLSEEKYIMPKDIKADNKDQKLRFYYDNLHFERGKFYSHNLYVPLKRWIDVTVVSDGKINANDKFVVSNLINYGGDELPFNSYYRDGRVLMDYPITMTSDREQTFRVPCALNDSNMIYIGCMKGGVGSYDAVTPVKKVFVTESEPQSVRLEIGAAE</sequence>
<proteinExistence type="predicted"/>
<accession>A0A8E1UQA8</accession>
<evidence type="ECO:0000313" key="2">
    <source>
        <dbReference type="Proteomes" id="UP000036951"/>
    </source>
</evidence>
<protein>
    <submittedName>
        <fullName evidence="1">Uncharacterized protein</fullName>
    </submittedName>
</protein>
<keyword evidence="2" id="KW-1185">Reference proteome</keyword>
<dbReference type="AlphaFoldDB" id="A0A8E1UQA8"/>